<evidence type="ECO:0000256" key="1">
    <source>
        <dbReference type="ARBA" id="ARBA00009437"/>
    </source>
</evidence>
<dbReference type="Gene3D" id="1.10.10.10">
    <property type="entry name" value="Winged helix-like DNA-binding domain superfamily/Winged helix DNA-binding domain"/>
    <property type="match status" value="1"/>
</dbReference>
<reference evidence="6 7" key="1">
    <citation type="submission" date="2014-01" db="EMBL/GenBank/DDBJ databases">
        <title>Genome sequence determination for a cystic fibrosis isolate, Inquilinus limosus.</title>
        <authorList>
            <person name="Pino M."/>
            <person name="Di Conza J."/>
            <person name="Gutkind G."/>
        </authorList>
    </citation>
    <scope>NUCLEOTIDE SEQUENCE [LARGE SCALE GENOMIC DNA]</scope>
    <source>
        <strain evidence="6 7">MP06</strain>
    </source>
</reference>
<dbReference type="Pfam" id="PF03466">
    <property type="entry name" value="LysR_substrate"/>
    <property type="match status" value="1"/>
</dbReference>
<comment type="similarity">
    <text evidence="1">Belongs to the LysR transcriptional regulatory family.</text>
</comment>
<comment type="caution">
    <text evidence="6">The sequence shown here is derived from an EMBL/GenBank/DDBJ whole genome shotgun (WGS) entry which is preliminary data.</text>
</comment>
<dbReference type="PRINTS" id="PR00039">
    <property type="entry name" value="HTHLYSR"/>
</dbReference>
<dbReference type="AlphaFoldDB" id="A0A0A0D3Y1"/>
<protein>
    <submittedName>
        <fullName evidence="6">LysR family transcriptional regulator</fullName>
    </submittedName>
</protein>
<dbReference type="InterPro" id="IPR050950">
    <property type="entry name" value="HTH-type_LysR_regulators"/>
</dbReference>
<dbReference type="FunFam" id="1.10.10.10:FF:000001">
    <property type="entry name" value="LysR family transcriptional regulator"/>
    <property type="match status" value="1"/>
</dbReference>
<evidence type="ECO:0000313" key="7">
    <source>
        <dbReference type="Proteomes" id="UP000029995"/>
    </source>
</evidence>
<dbReference type="PROSITE" id="PS50931">
    <property type="entry name" value="HTH_LYSR"/>
    <property type="match status" value="1"/>
</dbReference>
<dbReference type="RefSeq" id="WP_034843148.1">
    <property type="nucleotide sequence ID" value="NZ_JANX01000305.1"/>
</dbReference>
<dbReference type="SUPFAM" id="SSF46785">
    <property type="entry name" value="Winged helix' DNA-binding domain"/>
    <property type="match status" value="1"/>
</dbReference>
<evidence type="ECO:0000256" key="4">
    <source>
        <dbReference type="ARBA" id="ARBA00023163"/>
    </source>
</evidence>
<proteinExistence type="inferred from homology"/>
<dbReference type="PANTHER" id="PTHR30419">
    <property type="entry name" value="HTH-TYPE TRANSCRIPTIONAL REGULATOR YBHD"/>
    <property type="match status" value="1"/>
</dbReference>
<dbReference type="GO" id="GO:0003700">
    <property type="term" value="F:DNA-binding transcription factor activity"/>
    <property type="evidence" value="ECO:0007669"/>
    <property type="project" value="InterPro"/>
</dbReference>
<dbReference type="GO" id="GO:0005829">
    <property type="term" value="C:cytosol"/>
    <property type="evidence" value="ECO:0007669"/>
    <property type="project" value="TreeGrafter"/>
</dbReference>
<dbReference type="InterPro" id="IPR005119">
    <property type="entry name" value="LysR_subst-bd"/>
</dbReference>
<sequence>MHSTALRYFLEVARSGSIADASKRLNVAASAISRQIAKLERELGAELFERRPRGMVPSAAGEILASHARRSMLDGERAAAEIRELQGPHRGHVRLASFEGFGLDVLTPVVAAFRREHPGVSFHLWIGTSVEIAERVRDGETDIGVTFNLAPPRGTAVERMIRRPMHALMPAHHPLAGRESLTLADTRPYPVALPDPDRTQRQLIDAACNLQGLALEPVLSTNSMAALRRFSDIEGCIHFTSAIRDLGRVALGGFVAVPVADESMTDSTLHILTMAGRTLPAAVRAFLHALLAELAPVERP</sequence>
<feature type="domain" description="HTH lysR-type" evidence="5">
    <location>
        <begin position="1"/>
        <end position="58"/>
    </location>
</feature>
<dbReference type="GO" id="GO:0003677">
    <property type="term" value="F:DNA binding"/>
    <property type="evidence" value="ECO:0007669"/>
    <property type="project" value="UniProtKB-KW"/>
</dbReference>
<gene>
    <name evidence="6" type="ORF">P409_20970</name>
</gene>
<dbReference type="EMBL" id="JANX01000305">
    <property type="protein sequence ID" value="KGM32518.1"/>
    <property type="molecule type" value="Genomic_DNA"/>
</dbReference>
<keyword evidence="4" id="KW-0804">Transcription</keyword>
<dbReference type="InterPro" id="IPR000847">
    <property type="entry name" value="LysR_HTH_N"/>
</dbReference>
<name>A0A0A0D3Y1_9PROT</name>
<accession>A0A0A0D3Y1</accession>
<evidence type="ECO:0000313" key="6">
    <source>
        <dbReference type="EMBL" id="KGM32518.1"/>
    </source>
</evidence>
<dbReference type="InterPro" id="IPR036390">
    <property type="entry name" value="WH_DNA-bd_sf"/>
</dbReference>
<dbReference type="InterPro" id="IPR036388">
    <property type="entry name" value="WH-like_DNA-bd_sf"/>
</dbReference>
<dbReference type="Proteomes" id="UP000029995">
    <property type="component" value="Unassembled WGS sequence"/>
</dbReference>
<evidence type="ECO:0000259" key="5">
    <source>
        <dbReference type="PROSITE" id="PS50931"/>
    </source>
</evidence>
<dbReference type="OrthoDB" id="5297263at2"/>
<keyword evidence="2" id="KW-0805">Transcription regulation</keyword>
<dbReference type="Gene3D" id="3.40.190.290">
    <property type="match status" value="1"/>
</dbReference>
<dbReference type="PANTHER" id="PTHR30419:SF8">
    <property type="entry name" value="NITROGEN ASSIMILATION TRANSCRIPTIONAL ACTIVATOR-RELATED"/>
    <property type="match status" value="1"/>
</dbReference>
<evidence type="ECO:0000256" key="3">
    <source>
        <dbReference type="ARBA" id="ARBA00023125"/>
    </source>
</evidence>
<dbReference type="Pfam" id="PF00126">
    <property type="entry name" value="HTH_1"/>
    <property type="match status" value="1"/>
</dbReference>
<dbReference type="SUPFAM" id="SSF53850">
    <property type="entry name" value="Periplasmic binding protein-like II"/>
    <property type="match status" value="1"/>
</dbReference>
<keyword evidence="3" id="KW-0238">DNA-binding</keyword>
<evidence type="ECO:0000256" key="2">
    <source>
        <dbReference type="ARBA" id="ARBA00023015"/>
    </source>
</evidence>
<organism evidence="6 7">
    <name type="scientific">Inquilinus limosus MP06</name>
    <dbReference type="NCBI Taxonomy" id="1398085"/>
    <lineage>
        <taxon>Bacteria</taxon>
        <taxon>Pseudomonadati</taxon>
        <taxon>Pseudomonadota</taxon>
        <taxon>Alphaproteobacteria</taxon>
        <taxon>Rhodospirillales</taxon>
        <taxon>Rhodospirillaceae</taxon>
        <taxon>Inquilinus</taxon>
    </lineage>
</organism>